<comment type="caution">
    <text evidence="4">The sequence shown here is derived from an EMBL/GenBank/DDBJ whole genome shotgun (WGS) entry which is preliminary data.</text>
</comment>
<reference evidence="4" key="1">
    <citation type="submission" date="2022-04" db="EMBL/GenBank/DDBJ databases">
        <title>Desulfatitalea alkaliphila sp. nov., a novel anaerobic sulfate-reducing bacterium isolated from terrestrial mud volcano, Taman Peninsula, Russia.</title>
        <authorList>
            <person name="Khomyakova M.A."/>
            <person name="Merkel A.Y."/>
            <person name="Slobodkin A.I."/>
        </authorList>
    </citation>
    <scope>NUCLEOTIDE SEQUENCE</scope>
    <source>
        <strain evidence="4">M08but</strain>
    </source>
</reference>
<dbReference type="SUPFAM" id="SSF56300">
    <property type="entry name" value="Metallo-dependent phosphatases"/>
    <property type="match status" value="1"/>
</dbReference>
<evidence type="ECO:0000256" key="2">
    <source>
        <dbReference type="ARBA" id="ARBA00023180"/>
    </source>
</evidence>
<dbReference type="EMBL" id="JALJRB010000001">
    <property type="protein sequence ID" value="MCJ8499055.1"/>
    <property type="molecule type" value="Genomic_DNA"/>
</dbReference>
<sequence>MFILALRRQFVLLMTGFALLLALSCGNSVGPAPYHEQQPQALWFSDLHFDPFADADLVTRLVQADVTQWYALFAGSEEHARTPSSGNGTNHWLLESCLAQMGMQTPRPDLILYTGDFLTHRFNETYATVSGDESEDGLQAFIDKTLAYIVLRLSHYYPQTPVFFCLGNNDAYEDNYGVTPDSLFLSNSAWTLGPGLLKQTRHLTPFFATYPHGGHFVAHPSTTAGWRILSLNAVYFSTHAPSHSEAPAEAQLDWLAAQLAEAAAVGDKVWLLLHIPPGVDVFATRIANGFSEGVPDTIVPLMKEMHLARFKALLTQHASSITAVLAGHIHRDDFRWLGTENDAGASVLIVPSISPVYGNNPAYKVLDYDAATFILQDCETWYFDMLQGDWRHGHRFSWAYGSGALDAVRMRQLWQDLRADPAMRAEYILAYDAFRDTLAIESDFRFYWAGIGHMTSAAYRQALEQWNDPLQVPPAAGLIPAAGQGDALFRPWP</sequence>
<keyword evidence="2" id="KW-0325">Glycoprotein</keyword>
<dbReference type="InterPro" id="IPR004843">
    <property type="entry name" value="Calcineurin-like_PHP"/>
</dbReference>
<accession>A0AA41R1J8</accession>
<keyword evidence="1" id="KW-0378">Hydrolase</keyword>
<dbReference type="Pfam" id="PF00149">
    <property type="entry name" value="Metallophos"/>
    <property type="match status" value="1"/>
</dbReference>
<dbReference type="GO" id="GO:0005615">
    <property type="term" value="C:extracellular space"/>
    <property type="evidence" value="ECO:0007669"/>
    <property type="project" value="TreeGrafter"/>
</dbReference>
<dbReference type="GO" id="GO:0008081">
    <property type="term" value="F:phosphoric diester hydrolase activity"/>
    <property type="evidence" value="ECO:0007669"/>
    <property type="project" value="TreeGrafter"/>
</dbReference>
<evidence type="ECO:0000313" key="4">
    <source>
        <dbReference type="EMBL" id="MCJ8499055.1"/>
    </source>
</evidence>
<dbReference type="PANTHER" id="PTHR10340">
    <property type="entry name" value="SPHINGOMYELIN PHOSPHODIESTERASE"/>
    <property type="match status" value="1"/>
</dbReference>
<dbReference type="PANTHER" id="PTHR10340:SF57">
    <property type="entry name" value="METALLOPHOS DOMAIN-CONTAINING PROTEIN"/>
    <property type="match status" value="1"/>
</dbReference>
<dbReference type="InterPro" id="IPR029052">
    <property type="entry name" value="Metallo-depent_PP-like"/>
</dbReference>
<dbReference type="PROSITE" id="PS51257">
    <property type="entry name" value="PROKAR_LIPOPROTEIN"/>
    <property type="match status" value="1"/>
</dbReference>
<evidence type="ECO:0000256" key="1">
    <source>
        <dbReference type="ARBA" id="ARBA00022801"/>
    </source>
</evidence>
<protein>
    <submittedName>
        <fullName evidence="4">Metallophosphoesterase</fullName>
    </submittedName>
</protein>
<organism evidence="4 5">
    <name type="scientific">Desulfatitalea alkaliphila</name>
    <dbReference type="NCBI Taxonomy" id="2929485"/>
    <lineage>
        <taxon>Bacteria</taxon>
        <taxon>Pseudomonadati</taxon>
        <taxon>Thermodesulfobacteriota</taxon>
        <taxon>Desulfobacteria</taxon>
        <taxon>Desulfobacterales</taxon>
        <taxon>Desulfosarcinaceae</taxon>
        <taxon>Desulfatitalea</taxon>
    </lineage>
</organism>
<dbReference type="Gene3D" id="3.60.21.10">
    <property type="match status" value="1"/>
</dbReference>
<name>A0AA41R1J8_9BACT</name>
<dbReference type="Proteomes" id="UP001165427">
    <property type="component" value="Unassembled WGS sequence"/>
</dbReference>
<evidence type="ECO:0000313" key="5">
    <source>
        <dbReference type="Proteomes" id="UP001165427"/>
    </source>
</evidence>
<dbReference type="RefSeq" id="WP_246902114.1">
    <property type="nucleotide sequence ID" value="NZ_JALJRB010000001.1"/>
</dbReference>
<evidence type="ECO:0000259" key="3">
    <source>
        <dbReference type="Pfam" id="PF00149"/>
    </source>
</evidence>
<feature type="domain" description="Calcineurin-like phosphoesterase" evidence="3">
    <location>
        <begin position="45"/>
        <end position="331"/>
    </location>
</feature>
<gene>
    <name evidence="4" type="ORF">MRX98_00600</name>
</gene>
<dbReference type="AlphaFoldDB" id="A0AA41R1J8"/>
<proteinExistence type="predicted"/>
<keyword evidence="5" id="KW-1185">Reference proteome</keyword>